<dbReference type="AlphaFoldDB" id="A0A540VNP4"/>
<gene>
    <name evidence="2" type="ORF">FKY71_14075</name>
</gene>
<dbReference type="Proteomes" id="UP000315400">
    <property type="component" value="Unassembled WGS sequence"/>
</dbReference>
<accession>A0A540VNP4</accession>
<protein>
    <submittedName>
        <fullName evidence="2">RES domain-containing protein</fullName>
    </submittedName>
</protein>
<dbReference type="InterPro" id="IPR014914">
    <property type="entry name" value="RES_dom"/>
</dbReference>
<name>A0A540VNP4_9GAMM</name>
<evidence type="ECO:0000313" key="2">
    <source>
        <dbReference type="EMBL" id="TQE98397.1"/>
    </source>
</evidence>
<dbReference type="EMBL" id="VIFK01000210">
    <property type="protein sequence ID" value="TQE98397.1"/>
    <property type="molecule type" value="Genomic_DNA"/>
</dbReference>
<evidence type="ECO:0000259" key="1">
    <source>
        <dbReference type="SMART" id="SM00953"/>
    </source>
</evidence>
<feature type="domain" description="RES" evidence="1">
    <location>
        <begin position="44"/>
        <end position="179"/>
    </location>
</feature>
<reference evidence="2 3" key="1">
    <citation type="submission" date="2019-06" db="EMBL/GenBank/DDBJ databases">
        <title>Metagenome assembled Genome of Spiribacter salinus SL48-SHIP from the microbial mat of Salt Lake 48 (Novosibirsk region, Russia).</title>
        <authorList>
            <person name="Shipova A."/>
            <person name="Rozanov A.S."/>
            <person name="Bryanskaya A.V."/>
            <person name="Peltek S.E."/>
        </authorList>
    </citation>
    <scope>NUCLEOTIDE SEQUENCE [LARGE SCALE GENOMIC DNA]</scope>
    <source>
        <strain evidence="2">SL48-SHIP-2</strain>
    </source>
</reference>
<organism evidence="2 3">
    <name type="scientific">Spiribacter salinus</name>
    <dbReference type="NCBI Taxonomy" id="1335746"/>
    <lineage>
        <taxon>Bacteria</taxon>
        <taxon>Pseudomonadati</taxon>
        <taxon>Pseudomonadota</taxon>
        <taxon>Gammaproteobacteria</taxon>
        <taxon>Chromatiales</taxon>
        <taxon>Ectothiorhodospiraceae</taxon>
        <taxon>Spiribacter</taxon>
    </lineage>
</organism>
<dbReference type="Pfam" id="PF08808">
    <property type="entry name" value="RES"/>
    <property type="match status" value="1"/>
</dbReference>
<dbReference type="SMART" id="SM00953">
    <property type="entry name" value="RES"/>
    <property type="match status" value="1"/>
</dbReference>
<proteinExistence type="predicted"/>
<sequence>MESRVQPSNGHPPDELSHKTLPIQDLSAGHILYRSHHTDLSPLYFSRGRRLNRFDDPSGGFGVCYCAYSPFGAFAETFLRQRQGDFIDQDELELRCLAEIEAARPLRIVLLYGPNLSKMGATGTVSTGPIEAAQAQAWSKAIHDHPDEPDGIMYRVRHDDSEMGVALFDRCQAAIRWADSTSWDHSALLNEICSRYDLIL</sequence>
<evidence type="ECO:0000313" key="3">
    <source>
        <dbReference type="Proteomes" id="UP000315400"/>
    </source>
</evidence>
<comment type="caution">
    <text evidence="2">The sequence shown here is derived from an EMBL/GenBank/DDBJ whole genome shotgun (WGS) entry which is preliminary data.</text>
</comment>